<dbReference type="Proteomes" id="UP000264217">
    <property type="component" value="Unassembled WGS sequence"/>
</dbReference>
<sequence>MKSIYVFWMYLLICLIPSLPLSAQPQRAKSVAGKLADHLSDLKGIRYHYARELSYPSENYFSKAEADCYYEFDQDTALRFQLASKDVLQVFDGRDYYSFAHQQRTYEEHTAPKATFFGGLSFFYNSIPVLRSTMQTVLKDDSVILSAGDTIINNRRYELLGLTMSGKQISYAGVYTYLSKPVTIFYKILIDRDTWLPHQVIQRNSSSPGDFTRVTFTAIETAPQAPAEKTWRLSGYQALYHIKGAEKK</sequence>
<evidence type="ECO:0000256" key="1">
    <source>
        <dbReference type="SAM" id="SignalP"/>
    </source>
</evidence>
<dbReference type="OrthoDB" id="9815205at2"/>
<gene>
    <name evidence="2" type="ORF">D0C36_24225</name>
</gene>
<protein>
    <submittedName>
        <fullName evidence="2">Uncharacterized protein</fullName>
    </submittedName>
</protein>
<feature type="non-terminal residue" evidence="2">
    <location>
        <position position="248"/>
    </location>
</feature>
<keyword evidence="1" id="KW-0732">Signal</keyword>
<evidence type="ECO:0000313" key="2">
    <source>
        <dbReference type="EMBL" id="RFZ89908.1"/>
    </source>
</evidence>
<keyword evidence="3" id="KW-1185">Reference proteome</keyword>
<dbReference type="AlphaFoldDB" id="A0A372NM30"/>
<dbReference type="RefSeq" id="WP_147322094.1">
    <property type="nucleotide sequence ID" value="NZ_QWDC01000010.1"/>
</dbReference>
<evidence type="ECO:0000313" key="3">
    <source>
        <dbReference type="Proteomes" id="UP000264217"/>
    </source>
</evidence>
<proteinExistence type="predicted"/>
<feature type="signal peptide" evidence="1">
    <location>
        <begin position="1"/>
        <end position="23"/>
    </location>
</feature>
<feature type="chain" id="PRO_5016671287" evidence="1">
    <location>
        <begin position="24"/>
        <end position="248"/>
    </location>
</feature>
<dbReference type="EMBL" id="QWDC01000010">
    <property type="protein sequence ID" value="RFZ89908.1"/>
    <property type="molecule type" value="Genomic_DNA"/>
</dbReference>
<name>A0A372NM30_9SPHI</name>
<organism evidence="2 3">
    <name type="scientific">Mucilaginibacter conchicola</name>
    <dbReference type="NCBI Taxonomy" id="2303333"/>
    <lineage>
        <taxon>Bacteria</taxon>
        <taxon>Pseudomonadati</taxon>
        <taxon>Bacteroidota</taxon>
        <taxon>Sphingobacteriia</taxon>
        <taxon>Sphingobacteriales</taxon>
        <taxon>Sphingobacteriaceae</taxon>
        <taxon>Mucilaginibacter</taxon>
    </lineage>
</organism>
<accession>A0A372NM30</accession>
<reference evidence="2 3" key="1">
    <citation type="submission" date="2018-08" db="EMBL/GenBank/DDBJ databases">
        <title>Mucilaginibacter sp. MYSH2.</title>
        <authorList>
            <person name="Seo T."/>
        </authorList>
    </citation>
    <scope>NUCLEOTIDE SEQUENCE [LARGE SCALE GENOMIC DNA]</scope>
    <source>
        <strain evidence="2 3">MYSH2</strain>
    </source>
</reference>
<comment type="caution">
    <text evidence="2">The sequence shown here is derived from an EMBL/GenBank/DDBJ whole genome shotgun (WGS) entry which is preliminary data.</text>
</comment>